<accession>W4M9S7</accession>
<dbReference type="Pfam" id="PF14516">
    <property type="entry name" value="AAA_35"/>
    <property type="match status" value="1"/>
</dbReference>
<dbReference type="SUPFAM" id="SSF52540">
    <property type="entry name" value="P-loop containing nucleoside triphosphate hydrolases"/>
    <property type="match status" value="1"/>
</dbReference>
<dbReference type="AlphaFoldDB" id="W4M9S7"/>
<name>W4M9S7_9BACT</name>
<gene>
    <name evidence="1" type="ORF">ETSY2_14050</name>
</gene>
<dbReference type="InterPro" id="IPR027417">
    <property type="entry name" value="P-loop_NTPase"/>
</dbReference>
<organism evidence="1 2">
    <name type="scientific">Candidatus Entotheonella gemina</name>
    <dbReference type="NCBI Taxonomy" id="1429439"/>
    <lineage>
        <taxon>Bacteria</taxon>
        <taxon>Pseudomonadati</taxon>
        <taxon>Nitrospinota/Tectimicrobiota group</taxon>
        <taxon>Candidatus Tectimicrobiota</taxon>
        <taxon>Candidatus Entotheonellia</taxon>
        <taxon>Candidatus Entotheonellales</taxon>
        <taxon>Candidatus Entotheonellaceae</taxon>
        <taxon>Candidatus Entotheonella</taxon>
    </lineage>
</organism>
<comment type="caution">
    <text evidence="1">The sequence shown here is derived from an EMBL/GenBank/DDBJ whole genome shotgun (WGS) entry which is preliminary data.</text>
</comment>
<dbReference type="HOGENOM" id="CLU_038452_0_0_7"/>
<evidence type="ECO:0000313" key="1">
    <source>
        <dbReference type="EMBL" id="ETX06958.1"/>
    </source>
</evidence>
<proteinExistence type="predicted"/>
<reference evidence="1 2" key="1">
    <citation type="journal article" date="2014" name="Nature">
        <title>An environmental bacterial taxon with a large and distinct metabolic repertoire.</title>
        <authorList>
            <person name="Wilson M.C."/>
            <person name="Mori T."/>
            <person name="Ruckert C."/>
            <person name="Uria A.R."/>
            <person name="Helf M.J."/>
            <person name="Takada K."/>
            <person name="Gernert C."/>
            <person name="Steffens U.A."/>
            <person name="Heycke N."/>
            <person name="Schmitt S."/>
            <person name="Rinke C."/>
            <person name="Helfrich E.J."/>
            <person name="Brachmann A.O."/>
            <person name="Gurgui C."/>
            <person name="Wakimoto T."/>
            <person name="Kracht M."/>
            <person name="Crusemann M."/>
            <person name="Hentschel U."/>
            <person name="Abe I."/>
            <person name="Matsunaga S."/>
            <person name="Kalinowski J."/>
            <person name="Takeyama H."/>
            <person name="Piel J."/>
        </authorList>
    </citation>
    <scope>NUCLEOTIDE SEQUENCE [LARGE SCALE GENOMIC DNA]</scope>
    <source>
        <strain evidence="2">TSY2</strain>
    </source>
</reference>
<keyword evidence="2" id="KW-1185">Reference proteome</keyword>
<dbReference type="EMBL" id="AZHX01000565">
    <property type="protein sequence ID" value="ETX06958.1"/>
    <property type="molecule type" value="Genomic_DNA"/>
</dbReference>
<evidence type="ECO:0000313" key="2">
    <source>
        <dbReference type="Proteomes" id="UP000019140"/>
    </source>
</evidence>
<evidence type="ECO:0008006" key="3">
    <source>
        <dbReference type="Google" id="ProtNLM"/>
    </source>
</evidence>
<dbReference type="Proteomes" id="UP000019140">
    <property type="component" value="Unassembled WGS sequence"/>
</dbReference>
<dbReference type="Gene3D" id="3.40.50.300">
    <property type="entry name" value="P-loop containing nucleotide triphosphate hydrolases"/>
    <property type="match status" value="1"/>
</dbReference>
<protein>
    <recommendedName>
        <fullName evidence="3">AAA+ ATPase domain-containing protein</fullName>
    </recommendedName>
</protein>
<sequence length="533" mass="61699">MRTFSSYGPIDTDLHYYVPRTHLIERALSQLVGESPNKGGHYITVWAPRQCGKTWLMAQVLRRLWNDQQYEGFDVVALSLQHFMMQPRTEPIAQFIARNIVEELGLDEVSVNDLDGFYSVFEKKILNKPLILVLDEFDALPEVAINGIAGVFRNIYNHRQLQAANSAITQPQYLLHGVALIGVHSVLGIEHITGSPFNVQHSLHIPNLTAAEVEEMFHWYEQESGQRIEAAVIERVFHETQGQPGLTSWLGELLTANYNQHHAAITMEDFEYAYAAALEALPNANILNMISKAKQEPYRELILDMFQTNEKIPFRLNEPHTSFLYTHGVIDWEIDENNQRHLKFASPFVQKGLFNYFSFTHFRYVGKLYEPFEELSDTITESDLNVKNLIRRFERHLRINRDWLLKDAPRRSDLRIYEAIYHFALYMFVANFLQRRKGQVFPEFPTGNGKIDLVIKYARQVYGLELKTFADDFGYREALMQAAGYGRQLGLCEVVLVCFIETIDEKNREKYESVFVDIDTDITVVPIFVETLT</sequence>